<evidence type="ECO:0000313" key="3">
    <source>
        <dbReference type="Proteomes" id="UP001253193"/>
    </source>
</evidence>
<feature type="transmembrane region" description="Helical" evidence="1">
    <location>
        <begin position="12"/>
        <end position="31"/>
    </location>
</feature>
<comment type="caution">
    <text evidence="2">The sequence shown here is derived from an EMBL/GenBank/DDBJ whole genome shotgun (WGS) entry which is preliminary data.</text>
</comment>
<organism evidence="2 3">
    <name type="scientific">Vibrio parahaemolyticus</name>
    <dbReference type="NCBI Taxonomy" id="670"/>
    <lineage>
        <taxon>Bacteria</taxon>
        <taxon>Pseudomonadati</taxon>
        <taxon>Pseudomonadota</taxon>
        <taxon>Gammaproteobacteria</taxon>
        <taxon>Vibrionales</taxon>
        <taxon>Vibrionaceae</taxon>
        <taxon>Vibrio</taxon>
    </lineage>
</organism>
<keyword evidence="1" id="KW-1133">Transmembrane helix</keyword>
<dbReference type="RefSeq" id="WP_311019775.1">
    <property type="nucleotide sequence ID" value="NZ_JAUHGG010000003.1"/>
</dbReference>
<sequence length="125" mass="14008">MIKLTSSEKKFILTTYLSMSALIYSIFTNFYEKLTLSGFESDSVIAAFLVGTLVLLAPAALGLAGVFAIRLFVNAAYFICCKAIDIYFNLKTKIKPKTKQTKNYQQKYEGNIICIEGYRTRSKAS</sequence>
<accession>A0AAW8PZZ5</accession>
<proteinExistence type="predicted"/>
<gene>
    <name evidence="2" type="ORF">QX249_09970</name>
</gene>
<dbReference type="Proteomes" id="UP001253193">
    <property type="component" value="Unassembled WGS sequence"/>
</dbReference>
<reference evidence="2" key="1">
    <citation type="submission" date="2023-06" db="EMBL/GenBank/DDBJ databases">
        <title>Genomic Diversity of Vibrio spp. and Metagenomic Analysis of Pathogens in Florida Gulf Coastal Waters Following Hurricane Ian.</title>
        <authorList>
            <person name="Brumfield K.D."/>
        </authorList>
    </citation>
    <scope>NUCLEOTIDE SEQUENCE</scope>
    <source>
        <strain evidence="2">WBS2B-138</strain>
    </source>
</reference>
<name>A0AAW8PZZ5_VIBPH</name>
<dbReference type="EMBL" id="JAUHGG010000003">
    <property type="protein sequence ID" value="MDS1820984.1"/>
    <property type="molecule type" value="Genomic_DNA"/>
</dbReference>
<keyword evidence="1" id="KW-0472">Membrane</keyword>
<feature type="transmembrane region" description="Helical" evidence="1">
    <location>
        <begin position="43"/>
        <end position="69"/>
    </location>
</feature>
<dbReference type="AlphaFoldDB" id="A0AAW8PZZ5"/>
<evidence type="ECO:0000256" key="1">
    <source>
        <dbReference type="SAM" id="Phobius"/>
    </source>
</evidence>
<keyword evidence="1" id="KW-0812">Transmembrane</keyword>
<protein>
    <submittedName>
        <fullName evidence="2">Uncharacterized protein</fullName>
    </submittedName>
</protein>
<evidence type="ECO:0000313" key="2">
    <source>
        <dbReference type="EMBL" id="MDS1820984.1"/>
    </source>
</evidence>